<keyword evidence="4" id="KW-1185">Reference proteome</keyword>
<name>A0A4P8XW62_9FIRM</name>
<dbReference type="InterPro" id="IPR053139">
    <property type="entry name" value="Surface_bspA-like"/>
</dbReference>
<gene>
    <name evidence="3" type="ORF">E5Z56_07585</name>
</gene>
<accession>A0A4P8XW62</accession>
<dbReference type="Pfam" id="PF13306">
    <property type="entry name" value="LRR_5"/>
    <property type="match status" value="2"/>
</dbReference>
<evidence type="ECO:0000313" key="4">
    <source>
        <dbReference type="Proteomes" id="UP000301475"/>
    </source>
</evidence>
<dbReference type="InterPro" id="IPR008964">
    <property type="entry name" value="Invasin/intimin_cell_adhesion"/>
</dbReference>
<dbReference type="OrthoDB" id="1816793at2"/>
<dbReference type="InterPro" id="IPR026906">
    <property type="entry name" value="LRR_5"/>
</dbReference>
<dbReference type="Gene3D" id="3.40.50.12480">
    <property type="match status" value="1"/>
</dbReference>
<dbReference type="InterPro" id="IPR003343">
    <property type="entry name" value="Big_2"/>
</dbReference>
<dbReference type="SUPFAM" id="SSF52047">
    <property type="entry name" value="RNI-like"/>
    <property type="match status" value="1"/>
</dbReference>
<feature type="chain" id="PRO_5020192369" description="BIG2 domain-containing protein" evidence="1">
    <location>
        <begin position="36"/>
        <end position="646"/>
    </location>
</feature>
<dbReference type="Pfam" id="PF02368">
    <property type="entry name" value="Big_2"/>
    <property type="match status" value="1"/>
</dbReference>
<feature type="domain" description="BIG2" evidence="2">
    <location>
        <begin position="589"/>
        <end position="624"/>
    </location>
</feature>
<sequence length="646" mass="72439">MLSQKENFMKIKRILCVILAITVLLCGGVITSVSADTTTVSTDTKSDVAWNYDSTTATLTFSGKGDINELINDSDTPWEKYENDIQYINLIENIFSSKEKVFSKYPNLVSVDVDKNNPYYTSENGVLFNKNKTELFVYPACKTDSTYVVPSTVKTIEDYSFYTCNKLEKITIPNGVKKIPTSCFEKCKNLKSVVLPNSIIEISSYAFEDCENLTNITISNNVKVINFRAFKNCTSLKSVYIPKATTTLYNKTFGNCTGLESINIDRNNKKYTSVNGVFYDKKKVTLIQYPPSKKATSFTVPNTVKTIKSEAFSYSKYLKLVTIQNSVTDLGSDAFSSCVNLEKVTLPNSIKVIKDGVFSNCTKLKYINIPNSVKEIQYYAFSHCESLKNVIIPNSVTYIGQGTFEECSNLETVTIPNSVSYIDYSCFFYDDKLKDIYYKGSKAQWYSIMVCHSYNNPYDEDKDLYMGDDKEFNIGVNATIHFELKDNEVYVRKSLSNVNIGNKNNIINKNKTYSTKLTPKKGYAITGVSVTMNGKAIKTSFNGKSCNIKIAKINGDITIFAKSKKSQTISVKKSFTKKKGCKPFYLKAKAKTKLTYSSSNKKVATVNSKGKVTVKKVGKTTITIRAISSSTYVSDTKRIVVTVKKK</sequence>
<dbReference type="KEGG" id="ruj:E5Z56_07585"/>
<dbReference type="EMBL" id="CP039381">
    <property type="protein sequence ID" value="QCT07227.1"/>
    <property type="molecule type" value="Genomic_DNA"/>
</dbReference>
<feature type="signal peptide" evidence="1">
    <location>
        <begin position="1"/>
        <end position="35"/>
    </location>
</feature>
<dbReference type="PANTHER" id="PTHR45661:SF3">
    <property type="entry name" value="IG-LIKE DOMAIN-CONTAINING PROTEIN"/>
    <property type="match status" value="1"/>
</dbReference>
<dbReference type="InterPro" id="IPR032675">
    <property type="entry name" value="LRR_dom_sf"/>
</dbReference>
<organism evidence="3 4">
    <name type="scientific">Ruminococcus bovis</name>
    <dbReference type="NCBI Taxonomy" id="2564099"/>
    <lineage>
        <taxon>Bacteria</taxon>
        <taxon>Bacillati</taxon>
        <taxon>Bacillota</taxon>
        <taxon>Clostridia</taxon>
        <taxon>Eubacteriales</taxon>
        <taxon>Oscillospiraceae</taxon>
        <taxon>Ruminococcus</taxon>
    </lineage>
</organism>
<dbReference type="AlphaFoldDB" id="A0A4P8XW62"/>
<protein>
    <recommendedName>
        <fullName evidence="2">BIG2 domain-containing protein</fullName>
    </recommendedName>
</protein>
<dbReference type="SUPFAM" id="SSF49373">
    <property type="entry name" value="Invasin/intimin cell-adhesion fragments"/>
    <property type="match status" value="1"/>
</dbReference>
<dbReference type="Proteomes" id="UP000301475">
    <property type="component" value="Chromosome"/>
</dbReference>
<proteinExistence type="predicted"/>
<reference evidence="3 4" key="1">
    <citation type="submission" date="2019-04" db="EMBL/GenBank/DDBJ databases">
        <authorList>
            <person name="Embree M."/>
            <person name="Gaffney J.R."/>
        </authorList>
    </citation>
    <scope>NUCLEOTIDE SEQUENCE [LARGE SCALE GENOMIC DNA]</scope>
    <source>
        <strain evidence="3 4">JE7A12</strain>
    </source>
</reference>
<evidence type="ECO:0000313" key="3">
    <source>
        <dbReference type="EMBL" id="QCT07227.1"/>
    </source>
</evidence>
<dbReference type="PANTHER" id="PTHR45661">
    <property type="entry name" value="SURFACE ANTIGEN"/>
    <property type="match status" value="1"/>
</dbReference>
<evidence type="ECO:0000259" key="2">
    <source>
        <dbReference type="Pfam" id="PF02368"/>
    </source>
</evidence>
<evidence type="ECO:0000256" key="1">
    <source>
        <dbReference type="SAM" id="SignalP"/>
    </source>
</evidence>
<dbReference type="Gene3D" id="2.60.40.1080">
    <property type="match status" value="1"/>
</dbReference>
<dbReference type="Gene3D" id="3.80.10.10">
    <property type="entry name" value="Ribonuclease Inhibitor"/>
    <property type="match status" value="2"/>
</dbReference>
<keyword evidence="1" id="KW-0732">Signal</keyword>